<dbReference type="OrthoDB" id="272077at2759"/>
<protein>
    <submittedName>
        <fullName evidence="2">13927_t:CDS:1</fullName>
    </submittedName>
</protein>
<dbReference type="AlphaFoldDB" id="A0A9N9BGJ0"/>
<comment type="caution">
    <text evidence="2">The sequence shown here is derived from an EMBL/GenBank/DDBJ whole genome shotgun (WGS) entry which is preliminary data.</text>
</comment>
<dbReference type="InterPro" id="IPR011990">
    <property type="entry name" value="TPR-like_helical_dom_sf"/>
</dbReference>
<keyword evidence="3" id="KW-1185">Reference proteome</keyword>
<dbReference type="PANTHER" id="PTHR11102:SF160">
    <property type="entry name" value="ERAD-ASSOCIATED E3 UBIQUITIN-PROTEIN LIGASE COMPONENT HRD3"/>
    <property type="match status" value="1"/>
</dbReference>
<dbReference type="PANTHER" id="PTHR11102">
    <property type="entry name" value="SEL-1-LIKE PROTEIN"/>
    <property type="match status" value="1"/>
</dbReference>
<dbReference type="InterPro" id="IPR006597">
    <property type="entry name" value="Sel1-like"/>
</dbReference>
<reference evidence="2" key="1">
    <citation type="submission" date="2021-06" db="EMBL/GenBank/DDBJ databases">
        <authorList>
            <person name="Kallberg Y."/>
            <person name="Tangrot J."/>
            <person name="Rosling A."/>
        </authorList>
    </citation>
    <scope>NUCLEOTIDE SEQUENCE</scope>
    <source>
        <strain evidence="2">FL130A</strain>
    </source>
</reference>
<dbReference type="Proteomes" id="UP000789508">
    <property type="component" value="Unassembled WGS sequence"/>
</dbReference>
<dbReference type="InterPro" id="IPR050767">
    <property type="entry name" value="Sel1_AlgK"/>
</dbReference>
<gene>
    <name evidence="2" type="ORF">ALEPTO_LOCUS6482</name>
</gene>
<comment type="similarity">
    <text evidence="1">Belongs to the sel-1 family.</text>
</comment>
<dbReference type="Gene3D" id="1.25.40.10">
    <property type="entry name" value="Tetratricopeptide repeat domain"/>
    <property type="match status" value="1"/>
</dbReference>
<evidence type="ECO:0000313" key="3">
    <source>
        <dbReference type="Proteomes" id="UP000789508"/>
    </source>
</evidence>
<proteinExistence type="inferred from homology"/>
<dbReference type="SUPFAM" id="SSF81901">
    <property type="entry name" value="HCP-like"/>
    <property type="match status" value="1"/>
</dbReference>
<evidence type="ECO:0000256" key="1">
    <source>
        <dbReference type="ARBA" id="ARBA00038101"/>
    </source>
</evidence>
<sequence>MDPNEKEILEELLNIYYSKTRIFQGDVTLVPYIKNWLWRRNLEPNYILELMLRDENRSAYASLLGFFYLYGIGVSANEHLALEWYQIGADQGIFISEYQTAFLLHSENNGLERAFGLFQESANNGSDIAQIALGWCYQYGNGCPRDTTRALEQFREVALRGNCGGMYYYAIALSTGLGGQVNEQTAEYWYKKAADAGHWNAQHAIARIYHRRHDLFRSYYWYLKSAESSCVHVLLDLAKFESHEKRDKHAAIRWCRRARRNGYMGDLSFIFHN</sequence>
<dbReference type="SMART" id="SM00671">
    <property type="entry name" value="SEL1"/>
    <property type="match status" value="4"/>
</dbReference>
<evidence type="ECO:0000313" key="2">
    <source>
        <dbReference type="EMBL" id="CAG8563866.1"/>
    </source>
</evidence>
<accession>A0A9N9BGJ0</accession>
<dbReference type="EMBL" id="CAJVPS010002259">
    <property type="protein sequence ID" value="CAG8563866.1"/>
    <property type="molecule type" value="Genomic_DNA"/>
</dbReference>
<name>A0A9N9BGJ0_9GLOM</name>
<dbReference type="Pfam" id="PF08238">
    <property type="entry name" value="Sel1"/>
    <property type="match status" value="6"/>
</dbReference>
<organism evidence="2 3">
    <name type="scientific">Ambispora leptoticha</name>
    <dbReference type="NCBI Taxonomy" id="144679"/>
    <lineage>
        <taxon>Eukaryota</taxon>
        <taxon>Fungi</taxon>
        <taxon>Fungi incertae sedis</taxon>
        <taxon>Mucoromycota</taxon>
        <taxon>Glomeromycotina</taxon>
        <taxon>Glomeromycetes</taxon>
        <taxon>Archaeosporales</taxon>
        <taxon>Ambisporaceae</taxon>
        <taxon>Ambispora</taxon>
    </lineage>
</organism>